<dbReference type="Gene3D" id="3.20.90.10">
    <property type="entry name" value="Tubby Protein, Chain A"/>
    <property type="match status" value="1"/>
</dbReference>
<evidence type="ECO:0000259" key="3">
    <source>
        <dbReference type="Pfam" id="PF01167"/>
    </source>
</evidence>
<comment type="similarity">
    <text evidence="1">Belongs to the TUB family.</text>
</comment>
<reference evidence="4 5" key="1">
    <citation type="submission" date="2024-03" db="EMBL/GenBank/DDBJ databases">
        <title>The Acrasis kona genome and developmental transcriptomes reveal deep origins of eukaryotic multicellular pathways.</title>
        <authorList>
            <person name="Sheikh S."/>
            <person name="Fu C.-J."/>
            <person name="Brown M.W."/>
            <person name="Baldauf S.L."/>
        </authorList>
    </citation>
    <scope>NUCLEOTIDE SEQUENCE [LARGE SCALE GENOMIC DNA]</scope>
    <source>
        <strain evidence="4 5">ATCC MYA-3509</strain>
    </source>
</reference>
<dbReference type="InterPro" id="IPR000007">
    <property type="entry name" value="Tubby_C"/>
</dbReference>
<feature type="compositionally biased region" description="Polar residues" evidence="2">
    <location>
        <begin position="16"/>
        <end position="30"/>
    </location>
</feature>
<dbReference type="InterPro" id="IPR025659">
    <property type="entry name" value="Tubby-like_C"/>
</dbReference>
<dbReference type="SUPFAM" id="SSF54518">
    <property type="entry name" value="Tubby C-terminal domain-like"/>
    <property type="match status" value="1"/>
</dbReference>
<dbReference type="PRINTS" id="PR01573">
    <property type="entry name" value="SUPERTUBBY"/>
</dbReference>
<feature type="compositionally biased region" description="Polar residues" evidence="2">
    <location>
        <begin position="65"/>
        <end position="83"/>
    </location>
</feature>
<dbReference type="PANTHER" id="PTHR16517">
    <property type="entry name" value="TUBBY-RELATED"/>
    <property type="match status" value="1"/>
</dbReference>
<keyword evidence="5" id="KW-1185">Reference proteome</keyword>
<evidence type="ECO:0000313" key="5">
    <source>
        <dbReference type="Proteomes" id="UP001431209"/>
    </source>
</evidence>
<name>A0AAW2ZKS5_9EUKA</name>
<feature type="region of interest" description="Disordered" evidence="2">
    <location>
        <begin position="1"/>
        <end position="36"/>
    </location>
</feature>
<comment type="caution">
    <text evidence="4">The sequence shown here is derived from an EMBL/GenBank/DDBJ whole genome shotgun (WGS) entry which is preliminary data.</text>
</comment>
<evidence type="ECO:0000256" key="1">
    <source>
        <dbReference type="ARBA" id="ARBA00007129"/>
    </source>
</evidence>
<gene>
    <name evidence="4" type="ORF">AKO1_009517</name>
</gene>
<evidence type="ECO:0000313" key="4">
    <source>
        <dbReference type="EMBL" id="KAL0490457.1"/>
    </source>
</evidence>
<feature type="domain" description="Tubby C-terminal" evidence="3">
    <location>
        <begin position="182"/>
        <end position="426"/>
    </location>
</feature>
<evidence type="ECO:0000256" key="2">
    <source>
        <dbReference type="SAM" id="MobiDB-lite"/>
    </source>
</evidence>
<dbReference type="Proteomes" id="UP001431209">
    <property type="component" value="Unassembled WGS sequence"/>
</dbReference>
<sequence length="431" mass="47859">MFYKGDDDRGQKRPGTGNSAIYNNSSQNLTDDLDDLDDIPLPGAMINEESIIQQKFQRLRLDAQRNTPSSRGNAGLISSSGKTPLSARGLGPSLSRPTSAIGSRPITSMYDSPRGSDKAGHITILDDDMEEIPEQKSRNVPVLPATRSEIGSPYTPRSITSPLSPGRSIKEYLSGDMKEFVQRPAARELGFVKCCITRDKSGLNRMFPRYYLWAEEGDTFLLSAKKRKKNTTSNYAISTSRDELGLGKSSRDIVGKLRSNFVGTEFFLFDTGDNPTKLSSSIDPNAKSRTQLGSIQYETNILGSKGPRKLTVAVPQVDENGDYQQFKQIDDKPALSEKLKINDWKGLCILKNKTPVWNEKLKAFVLNFNGRVTKASVKNFQLAEPENMNKVFLQFGKVDQNKFTLDYRHPLSAIQAFSIAISAFDSKLACE</sequence>
<organism evidence="4 5">
    <name type="scientific">Acrasis kona</name>
    <dbReference type="NCBI Taxonomy" id="1008807"/>
    <lineage>
        <taxon>Eukaryota</taxon>
        <taxon>Discoba</taxon>
        <taxon>Heterolobosea</taxon>
        <taxon>Tetramitia</taxon>
        <taxon>Eutetramitia</taxon>
        <taxon>Acrasidae</taxon>
        <taxon>Acrasis</taxon>
    </lineage>
</organism>
<protein>
    <submittedName>
        <fullName evidence="4">Tubby-like protein</fullName>
    </submittedName>
</protein>
<accession>A0AAW2ZKS5</accession>
<dbReference type="Pfam" id="PF01167">
    <property type="entry name" value="Tub"/>
    <property type="match status" value="1"/>
</dbReference>
<dbReference type="EMBL" id="JAOPGA020001688">
    <property type="protein sequence ID" value="KAL0490457.1"/>
    <property type="molecule type" value="Genomic_DNA"/>
</dbReference>
<proteinExistence type="inferred from homology"/>
<dbReference type="PANTHER" id="PTHR16517:SF7">
    <property type="entry name" value="PROTEIN KING TUBBY"/>
    <property type="match status" value="1"/>
</dbReference>
<dbReference type="AlphaFoldDB" id="A0AAW2ZKS5"/>
<feature type="region of interest" description="Disordered" evidence="2">
    <location>
        <begin position="65"/>
        <end position="118"/>
    </location>
</feature>
<feature type="compositionally biased region" description="Polar residues" evidence="2">
    <location>
        <begin position="95"/>
        <end position="110"/>
    </location>
</feature>
<feature type="compositionally biased region" description="Basic and acidic residues" evidence="2">
    <location>
        <begin position="1"/>
        <end position="11"/>
    </location>
</feature>